<keyword evidence="1" id="KW-0732">Signal</keyword>
<evidence type="ECO:0000256" key="1">
    <source>
        <dbReference type="RuleBase" id="RU363019"/>
    </source>
</evidence>
<dbReference type="InterPro" id="IPR002130">
    <property type="entry name" value="Cyclophilin-type_PPIase_dom"/>
</dbReference>
<dbReference type="PANTHER" id="PTHR11071:SF547">
    <property type="entry name" value="PEPTIDYL-PROLYL CIS-TRANS ISOMERASE"/>
    <property type="match status" value="1"/>
</dbReference>
<dbReference type="AlphaFoldDB" id="A0ABD0JRW2"/>
<dbReference type="PROSITE" id="PS50072">
    <property type="entry name" value="CSA_PPIASE_2"/>
    <property type="match status" value="1"/>
</dbReference>
<comment type="catalytic activity">
    <reaction evidence="1">
        <text>[protein]-peptidylproline (omega=180) = [protein]-peptidylproline (omega=0)</text>
        <dbReference type="Rhea" id="RHEA:16237"/>
        <dbReference type="Rhea" id="RHEA-COMP:10747"/>
        <dbReference type="Rhea" id="RHEA-COMP:10748"/>
        <dbReference type="ChEBI" id="CHEBI:83833"/>
        <dbReference type="ChEBI" id="CHEBI:83834"/>
        <dbReference type="EC" id="5.2.1.8"/>
    </reaction>
</comment>
<proteinExistence type="inferred from homology"/>
<dbReference type="PANTHER" id="PTHR11071">
    <property type="entry name" value="PEPTIDYL-PROLYL CIS-TRANS ISOMERASE"/>
    <property type="match status" value="1"/>
</dbReference>
<comment type="caution">
    <text evidence="3">The sequence shown here is derived from an EMBL/GenBank/DDBJ whole genome shotgun (WGS) entry which is preliminary data.</text>
</comment>
<keyword evidence="1" id="KW-0413">Isomerase</keyword>
<dbReference type="Pfam" id="PF00160">
    <property type="entry name" value="Pro_isomerase"/>
    <property type="match status" value="1"/>
</dbReference>
<keyword evidence="1" id="KW-0697">Rotamase</keyword>
<evidence type="ECO:0000259" key="2">
    <source>
        <dbReference type="PROSITE" id="PS50072"/>
    </source>
</evidence>
<comment type="function">
    <text evidence="1">PPIases accelerate the folding of proteins. It catalyzes the cis-trans isomerization of proline imidic peptide bonds in oligopeptides.</text>
</comment>
<feature type="signal peptide" evidence="1">
    <location>
        <begin position="1"/>
        <end position="18"/>
    </location>
</feature>
<dbReference type="SUPFAM" id="SSF50891">
    <property type="entry name" value="Cyclophilin-like"/>
    <property type="match status" value="1"/>
</dbReference>
<evidence type="ECO:0000313" key="4">
    <source>
        <dbReference type="Proteomes" id="UP001519460"/>
    </source>
</evidence>
<evidence type="ECO:0000313" key="3">
    <source>
        <dbReference type="EMBL" id="KAK7477846.1"/>
    </source>
</evidence>
<dbReference type="EMBL" id="JACVVK020000340">
    <property type="protein sequence ID" value="KAK7477846.1"/>
    <property type="molecule type" value="Genomic_DNA"/>
</dbReference>
<feature type="domain" description="PPIase cyclophilin-type" evidence="2">
    <location>
        <begin position="55"/>
        <end position="208"/>
    </location>
</feature>
<dbReference type="Gene3D" id="2.40.100.10">
    <property type="entry name" value="Cyclophilin-like"/>
    <property type="match status" value="1"/>
</dbReference>
<name>A0ABD0JRW2_9CAEN</name>
<sequence length="229" mass="25086">MATLLAMTLVVLAGAAGAAKSKLQWESKKVNETITAEATLEILVKNYDDSGDLHGTLKIGLFGEKVPMTVLNFLSICNGVKRPTGELKFAGSHCHRLIQDMHLQCGDITSGDGNGGISIYGDTFNDENFDIGHSEKGTISMSNRGPNSNGSQFFIIMRSMQSLDTRHVAFGQVIDKASLEFLEKLNETPTDYNTFNPKRKIKIVDCTASNLKKPLVIERRAAVQDDKFD</sequence>
<dbReference type="InterPro" id="IPR029000">
    <property type="entry name" value="Cyclophilin-like_dom_sf"/>
</dbReference>
<comment type="similarity">
    <text evidence="1">Belongs to the cyclophilin-type PPIase family.</text>
</comment>
<organism evidence="3 4">
    <name type="scientific">Batillaria attramentaria</name>
    <dbReference type="NCBI Taxonomy" id="370345"/>
    <lineage>
        <taxon>Eukaryota</taxon>
        <taxon>Metazoa</taxon>
        <taxon>Spiralia</taxon>
        <taxon>Lophotrochozoa</taxon>
        <taxon>Mollusca</taxon>
        <taxon>Gastropoda</taxon>
        <taxon>Caenogastropoda</taxon>
        <taxon>Sorbeoconcha</taxon>
        <taxon>Cerithioidea</taxon>
        <taxon>Batillariidae</taxon>
        <taxon>Batillaria</taxon>
    </lineage>
</organism>
<dbReference type="EC" id="5.2.1.8" evidence="1"/>
<dbReference type="PRINTS" id="PR00153">
    <property type="entry name" value="CSAPPISMRASE"/>
</dbReference>
<reference evidence="3 4" key="1">
    <citation type="journal article" date="2023" name="Sci. Data">
        <title>Genome assembly of the Korean intertidal mud-creeper Batillaria attramentaria.</title>
        <authorList>
            <person name="Patra A.K."/>
            <person name="Ho P.T."/>
            <person name="Jun S."/>
            <person name="Lee S.J."/>
            <person name="Kim Y."/>
            <person name="Won Y.J."/>
        </authorList>
    </citation>
    <scope>NUCLEOTIDE SEQUENCE [LARGE SCALE GENOMIC DNA]</scope>
    <source>
        <strain evidence="3">Wonlab-2016</strain>
    </source>
</reference>
<dbReference type="Proteomes" id="UP001519460">
    <property type="component" value="Unassembled WGS sequence"/>
</dbReference>
<protein>
    <recommendedName>
        <fullName evidence="1">Peptidyl-prolyl cis-trans isomerase</fullName>
        <shortName evidence="1">PPIase</shortName>
        <ecNumber evidence="1">5.2.1.8</ecNumber>
    </recommendedName>
</protein>
<keyword evidence="4" id="KW-1185">Reference proteome</keyword>
<feature type="chain" id="PRO_5044535311" description="Peptidyl-prolyl cis-trans isomerase" evidence="1">
    <location>
        <begin position="19"/>
        <end position="229"/>
    </location>
</feature>
<accession>A0ABD0JRW2</accession>
<gene>
    <name evidence="3" type="ORF">BaRGS_00030924</name>
</gene>
<dbReference type="GO" id="GO:0003755">
    <property type="term" value="F:peptidyl-prolyl cis-trans isomerase activity"/>
    <property type="evidence" value="ECO:0007669"/>
    <property type="project" value="UniProtKB-UniRule"/>
</dbReference>